<evidence type="ECO:0000256" key="3">
    <source>
        <dbReference type="ARBA" id="ARBA00023163"/>
    </source>
</evidence>
<dbReference type="GO" id="GO:0003700">
    <property type="term" value="F:DNA-binding transcription factor activity"/>
    <property type="evidence" value="ECO:0007669"/>
    <property type="project" value="InterPro"/>
</dbReference>
<evidence type="ECO:0000259" key="4">
    <source>
        <dbReference type="PROSITE" id="PS51071"/>
    </source>
</evidence>
<dbReference type="Pfam" id="PF01418">
    <property type="entry name" value="HTH_6"/>
    <property type="match status" value="1"/>
</dbReference>
<dbReference type="GO" id="GO:1901135">
    <property type="term" value="P:carbohydrate derivative metabolic process"/>
    <property type="evidence" value="ECO:0007669"/>
    <property type="project" value="InterPro"/>
</dbReference>
<accession>A0A829NG48</accession>
<feature type="domain" description="HTH rpiR-type" evidence="4">
    <location>
        <begin position="1"/>
        <end position="77"/>
    </location>
</feature>
<dbReference type="InterPro" id="IPR036388">
    <property type="entry name" value="WH-like_DNA-bd_sf"/>
</dbReference>
<dbReference type="InterPro" id="IPR001347">
    <property type="entry name" value="SIS_dom"/>
</dbReference>
<sequence length="241" mass="27956">MKLEELINQYYNTLKPNDLYIWKYIATHKSECKNLTIDELAHKCNTSRSSILRFAQRLSLKGYSELKFYLRQSDNCSTISNELIKNYCFTMADLIRDYGNRDYSQICEMIYHSQKVFLYGTGTLQRNVAKEMRRIFLAGHEHFYMIDGVDELSALFNTLTSEDLVFVISLNGKSDNAINFAQQLSLNGIPFISMTRIQDNKIAHYSSQSIYVDTPEFPIGASNLYQVTDLYFILADILFLN</sequence>
<dbReference type="Gene3D" id="1.10.10.10">
    <property type="entry name" value="Winged helix-like DNA-binding domain superfamily/Winged helix DNA-binding domain"/>
    <property type="match status" value="1"/>
</dbReference>
<dbReference type="PANTHER" id="PTHR30514:SF1">
    <property type="entry name" value="HTH-TYPE TRANSCRIPTIONAL REGULATOR HEXR-RELATED"/>
    <property type="match status" value="1"/>
</dbReference>
<dbReference type="Gene3D" id="3.40.50.10490">
    <property type="entry name" value="Glucose-6-phosphate isomerase like protein, domain 1"/>
    <property type="match status" value="1"/>
</dbReference>
<dbReference type="SUPFAM" id="SSF46689">
    <property type="entry name" value="Homeodomain-like"/>
    <property type="match status" value="1"/>
</dbReference>
<evidence type="ECO:0000256" key="2">
    <source>
        <dbReference type="ARBA" id="ARBA00023125"/>
    </source>
</evidence>
<dbReference type="InterPro" id="IPR009057">
    <property type="entry name" value="Homeodomain-like_sf"/>
</dbReference>
<organism evidence="6 7">
    <name type="scientific">Mediterraneibacter gnavus (strain CC55_001C)</name>
    <dbReference type="NCBI Taxonomy" id="1073375"/>
    <lineage>
        <taxon>Bacteria</taxon>
        <taxon>Bacillati</taxon>
        <taxon>Bacillota</taxon>
        <taxon>Clostridia</taxon>
        <taxon>Lachnospirales</taxon>
        <taxon>Lachnospiraceae</taxon>
        <taxon>Mediterraneibacter</taxon>
    </lineage>
</organism>
<dbReference type="PANTHER" id="PTHR30514">
    <property type="entry name" value="GLUCOKINASE"/>
    <property type="match status" value="1"/>
</dbReference>
<dbReference type="Proteomes" id="UP000018690">
    <property type="component" value="Unassembled WGS sequence"/>
</dbReference>
<comment type="caution">
    <text evidence="6">The sequence shown here is derived from an EMBL/GenBank/DDBJ whole genome shotgun (WGS) entry which is preliminary data.</text>
</comment>
<evidence type="ECO:0008006" key="8">
    <source>
        <dbReference type="Google" id="ProtNLM"/>
    </source>
</evidence>
<protein>
    <recommendedName>
        <fullName evidence="8">HTH rpiR-type domain-containing protein</fullName>
    </recommendedName>
</protein>
<dbReference type="InterPro" id="IPR035472">
    <property type="entry name" value="RpiR-like_SIS"/>
</dbReference>
<dbReference type="CDD" id="cd05013">
    <property type="entry name" value="SIS_RpiR"/>
    <property type="match status" value="1"/>
</dbReference>
<dbReference type="GO" id="GO:0097367">
    <property type="term" value="F:carbohydrate derivative binding"/>
    <property type="evidence" value="ECO:0007669"/>
    <property type="project" value="InterPro"/>
</dbReference>
<keyword evidence="3" id="KW-0804">Transcription</keyword>
<dbReference type="PROSITE" id="PS51071">
    <property type="entry name" value="HTH_RPIR"/>
    <property type="match status" value="1"/>
</dbReference>
<evidence type="ECO:0000256" key="1">
    <source>
        <dbReference type="ARBA" id="ARBA00023015"/>
    </source>
</evidence>
<evidence type="ECO:0000313" key="6">
    <source>
        <dbReference type="EMBL" id="ETD19236.1"/>
    </source>
</evidence>
<dbReference type="SUPFAM" id="SSF53697">
    <property type="entry name" value="SIS domain"/>
    <property type="match status" value="1"/>
</dbReference>
<gene>
    <name evidence="6" type="ORF">HMPREF1201_01380</name>
</gene>
<reference evidence="6 7" key="1">
    <citation type="submission" date="2013-10" db="EMBL/GenBank/DDBJ databases">
        <title>The Genome Sequence of Ruminococcus gnavus CC55_001C.</title>
        <authorList>
            <consortium name="The Broad Institute Genomics Platform"/>
            <person name="Earl A."/>
            <person name="Allen-Vercoe E."/>
            <person name="Daigneault M."/>
            <person name="Young S.K."/>
            <person name="Zeng Q."/>
            <person name="Gargeya S."/>
            <person name="Fitzgerald M."/>
            <person name="Abouelleil A."/>
            <person name="Alvarado L."/>
            <person name="Chapman S.B."/>
            <person name="Gainer-Dewar J."/>
            <person name="Goldberg J."/>
            <person name="Griggs A."/>
            <person name="Gujja S."/>
            <person name="Hansen M."/>
            <person name="Howarth C."/>
            <person name="Imamovic A."/>
            <person name="Ireland A."/>
            <person name="Larimer J."/>
            <person name="McCowan C."/>
            <person name="Murphy C."/>
            <person name="Pearson M."/>
            <person name="Poon T.W."/>
            <person name="Priest M."/>
            <person name="Roberts A."/>
            <person name="Saif S."/>
            <person name="Shea T."/>
            <person name="Sykes S."/>
            <person name="Wortman J."/>
            <person name="Nusbaum C."/>
            <person name="Birren B."/>
        </authorList>
    </citation>
    <scope>NUCLEOTIDE SEQUENCE [LARGE SCALE GENOMIC DNA]</scope>
    <source>
        <strain evidence="6 7">CC55_001C</strain>
    </source>
</reference>
<evidence type="ECO:0000313" key="7">
    <source>
        <dbReference type="Proteomes" id="UP000018690"/>
    </source>
</evidence>
<keyword evidence="7" id="KW-1185">Reference proteome</keyword>
<dbReference type="GO" id="GO:0003677">
    <property type="term" value="F:DNA binding"/>
    <property type="evidence" value="ECO:0007669"/>
    <property type="project" value="UniProtKB-KW"/>
</dbReference>
<dbReference type="InterPro" id="IPR047640">
    <property type="entry name" value="RpiR-like"/>
</dbReference>
<keyword evidence="2" id="KW-0238">DNA-binding</keyword>
<evidence type="ECO:0000259" key="5">
    <source>
        <dbReference type="PROSITE" id="PS51464"/>
    </source>
</evidence>
<keyword evidence="1" id="KW-0805">Transcription regulation</keyword>
<dbReference type="InterPro" id="IPR046348">
    <property type="entry name" value="SIS_dom_sf"/>
</dbReference>
<feature type="domain" description="SIS" evidence="5">
    <location>
        <begin position="106"/>
        <end position="241"/>
    </location>
</feature>
<dbReference type="InterPro" id="IPR000281">
    <property type="entry name" value="HTH_RpiR"/>
</dbReference>
<dbReference type="EMBL" id="AZJF01000003">
    <property type="protein sequence ID" value="ETD19236.1"/>
    <property type="molecule type" value="Genomic_DNA"/>
</dbReference>
<dbReference type="Pfam" id="PF01380">
    <property type="entry name" value="SIS"/>
    <property type="match status" value="1"/>
</dbReference>
<proteinExistence type="predicted"/>
<name>A0A829NG48_MEDG5</name>
<dbReference type="PROSITE" id="PS51464">
    <property type="entry name" value="SIS"/>
    <property type="match status" value="1"/>
</dbReference>
<dbReference type="RefSeq" id="WP_009244961.1">
    <property type="nucleotide sequence ID" value="NZ_KI669415.1"/>
</dbReference>
<dbReference type="AlphaFoldDB" id="A0A829NG48"/>